<organism evidence="1 2">
    <name type="scientific">Micromonospora haikouensis</name>
    <dbReference type="NCBI Taxonomy" id="686309"/>
    <lineage>
        <taxon>Bacteria</taxon>
        <taxon>Bacillati</taxon>
        <taxon>Actinomycetota</taxon>
        <taxon>Actinomycetes</taxon>
        <taxon>Micromonosporales</taxon>
        <taxon>Micromonosporaceae</taxon>
        <taxon>Micromonospora</taxon>
    </lineage>
</organism>
<evidence type="ECO:0000313" key="1">
    <source>
        <dbReference type="EMBL" id="SCF00677.1"/>
    </source>
</evidence>
<evidence type="ECO:0000313" key="2">
    <source>
        <dbReference type="Proteomes" id="UP000199375"/>
    </source>
</evidence>
<dbReference type="AlphaFoldDB" id="A0A1C4WWN8"/>
<dbReference type="Proteomes" id="UP000199375">
    <property type="component" value="Unassembled WGS sequence"/>
</dbReference>
<proteinExistence type="predicted"/>
<gene>
    <name evidence="1" type="ORF">GA0070558_11956</name>
</gene>
<reference evidence="1 2" key="1">
    <citation type="submission" date="2016-06" db="EMBL/GenBank/DDBJ databases">
        <authorList>
            <person name="Kjaerup R.B."/>
            <person name="Dalgaard T.S."/>
            <person name="Juul-Madsen H.R."/>
        </authorList>
    </citation>
    <scope>NUCLEOTIDE SEQUENCE [LARGE SCALE GENOMIC DNA]</scope>
    <source>
        <strain evidence="1 2">DSM 45626</strain>
    </source>
</reference>
<dbReference type="EMBL" id="FMCW01000019">
    <property type="protein sequence ID" value="SCF00677.1"/>
    <property type="molecule type" value="Genomic_DNA"/>
</dbReference>
<accession>A0A1C4WWN8</accession>
<protein>
    <submittedName>
        <fullName evidence="1">Uncharacterized protein</fullName>
    </submittedName>
</protein>
<name>A0A1C4WWN8_9ACTN</name>
<sequence length="64" mass="7371">MTMDPHVQALNDALRSEHEGWIAEVQRWADEAAAAGDHERQRRHLAHVERLRAMPYPWESAQAA</sequence>